<sequence>MESVLEEAQRLIHGQRNKDYGHPRENIGHTAALWSAYLGVEVTPLDVCHMMQQLKQSRMKTTGYHRDSNVDIGGYAGVAERIYEEPLGSEAADAEAQTSGQAPEHVAGFGELQAQIPREWESLADVPHDVRVKDLEGDVWIYYDGPRGVGWGWQGRPSPFPIDNYRGPFIEILGD</sequence>
<protein>
    <recommendedName>
        <fullName evidence="1">DUF6378 domain-containing protein</fullName>
    </recommendedName>
</protein>
<geneLocation type="plasmid" evidence="2 3">
    <name>pM018</name>
</geneLocation>
<organism evidence="2 3">
    <name type="scientific">Mycobacterium intracellulare</name>
    <dbReference type="NCBI Taxonomy" id="1767"/>
    <lineage>
        <taxon>Bacteria</taxon>
        <taxon>Bacillati</taxon>
        <taxon>Actinomycetota</taxon>
        <taxon>Actinomycetes</taxon>
        <taxon>Mycobacteriales</taxon>
        <taxon>Mycobacteriaceae</taxon>
        <taxon>Mycobacterium</taxon>
        <taxon>Mycobacterium avium complex (MAC)</taxon>
    </lineage>
</organism>
<keyword evidence="2" id="KW-0614">Plasmid</keyword>
<feature type="domain" description="DUF6378" evidence="1">
    <location>
        <begin position="4"/>
        <end position="82"/>
    </location>
</feature>
<name>A0A7R7N1I3_MYCIT</name>
<dbReference type="Pfam" id="PF19905">
    <property type="entry name" value="DUF6378"/>
    <property type="match status" value="1"/>
</dbReference>
<dbReference type="Proteomes" id="UP000595205">
    <property type="component" value="Plasmid pM018"/>
</dbReference>
<dbReference type="EMBL" id="AP024256">
    <property type="protein sequence ID" value="BCP02472.1"/>
    <property type="molecule type" value="Genomic_DNA"/>
</dbReference>
<dbReference type="AlphaFoldDB" id="A0A7R7N1I3"/>
<dbReference type="InterPro" id="IPR045958">
    <property type="entry name" value="DUF6378"/>
</dbReference>
<proteinExistence type="predicted"/>
<evidence type="ECO:0000259" key="1">
    <source>
        <dbReference type="Pfam" id="PF19905"/>
    </source>
</evidence>
<gene>
    <name evidence="2" type="ORF">MINTM018_52410</name>
</gene>
<evidence type="ECO:0000313" key="2">
    <source>
        <dbReference type="EMBL" id="BCP02472.1"/>
    </source>
</evidence>
<dbReference type="RefSeq" id="WP_202349089.1">
    <property type="nucleotide sequence ID" value="NZ_AP024256.1"/>
</dbReference>
<reference evidence="2 3" key="1">
    <citation type="submission" date="2020-12" db="EMBL/GenBank/DDBJ databases">
        <title>Genome sequence of clinical Mycobacterium intracellulare strains.</title>
        <authorList>
            <person name="Tateishi Y."/>
            <person name="Matsumoto S."/>
            <person name="Fukushima Y."/>
            <person name="Nakajima C."/>
            <person name="Suzuki Y."/>
        </authorList>
    </citation>
    <scope>NUCLEOTIDE SEQUENCE [LARGE SCALE GENOMIC DNA]</scope>
    <source>
        <strain evidence="2 3">M018</strain>
        <plasmid evidence="2 3">pM018</plasmid>
    </source>
</reference>
<accession>A0A7R7N1I3</accession>
<evidence type="ECO:0000313" key="3">
    <source>
        <dbReference type="Proteomes" id="UP000595205"/>
    </source>
</evidence>